<dbReference type="EMBL" id="AEYE02000038">
    <property type="protein sequence ID" value="EPE93641.1"/>
    <property type="molecule type" value="Genomic_DNA"/>
</dbReference>
<keyword evidence="2" id="KW-1185">Reference proteome</keyword>
<sequence>MFCRCESGAVSFRHATVAITRRRCGGSEIHQLAAMLGLPKRLSVSTIVEEIIPAVARSLRPDVPYVLNSPFGGATGRS</sequence>
<gene>
    <name evidence="1" type="ORF">RGCCGE502_32601</name>
</gene>
<comment type="caution">
    <text evidence="1">The sequence shown here is derived from an EMBL/GenBank/DDBJ whole genome shotgun (WGS) entry which is preliminary data.</text>
</comment>
<dbReference type="Proteomes" id="UP000014411">
    <property type="component" value="Unassembled WGS sequence"/>
</dbReference>
<evidence type="ECO:0000313" key="1">
    <source>
        <dbReference type="EMBL" id="EPE93641.1"/>
    </source>
</evidence>
<geneLocation type="plasmid" evidence="1">
    <name>pRg502a</name>
</geneLocation>
<accession>S3HJA7</accession>
<evidence type="ECO:0000313" key="2">
    <source>
        <dbReference type="Proteomes" id="UP000014411"/>
    </source>
</evidence>
<reference evidence="1 2" key="1">
    <citation type="journal article" date="2012" name="J. Bacteriol.">
        <title>Genome sequence of Rhizobium grahamii CCGE502, a broad-host-range symbiont with low nodulation competitiveness in Phaseolus vulgaris.</title>
        <authorList>
            <person name="Althabegoiti M.J."/>
            <person name="Lozano L."/>
            <person name="Torres-Tejerizo G."/>
            <person name="Ormeno-Orrillo E."/>
            <person name="Rogel M.A."/>
            <person name="Gonzalez V."/>
            <person name="Martinez-Romero E."/>
        </authorList>
    </citation>
    <scope>NUCLEOTIDE SEQUENCE [LARGE SCALE GENOMIC DNA]</scope>
    <source>
        <strain evidence="1 2">CCGE 502</strain>
        <plasmid evidence="1">pRg502a</plasmid>
    </source>
</reference>
<protein>
    <submittedName>
        <fullName evidence="1">Beta-mannosidase</fullName>
    </submittedName>
</protein>
<dbReference type="HOGENOM" id="CLU_2619567_0_0_5"/>
<name>S3HJA7_9HYPH</name>
<proteinExistence type="predicted"/>
<dbReference type="AlphaFoldDB" id="S3HJA7"/>
<keyword evidence="1" id="KW-0614">Plasmid</keyword>
<organism evidence="1 2">
    <name type="scientific">Rhizobium grahamii CCGE 502</name>
    <dbReference type="NCBI Taxonomy" id="990285"/>
    <lineage>
        <taxon>Bacteria</taxon>
        <taxon>Pseudomonadati</taxon>
        <taxon>Pseudomonadota</taxon>
        <taxon>Alphaproteobacteria</taxon>
        <taxon>Hyphomicrobiales</taxon>
        <taxon>Rhizobiaceae</taxon>
        <taxon>Rhizobium/Agrobacterium group</taxon>
        <taxon>Rhizobium</taxon>
    </lineage>
</organism>